<organism evidence="1 2">
    <name type="scientific">Iodobacter fluviatilis</name>
    <dbReference type="NCBI Taxonomy" id="537"/>
    <lineage>
        <taxon>Bacteria</taxon>
        <taxon>Pseudomonadati</taxon>
        <taxon>Pseudomonadota</taxon>
        <taxon>Betaproteobacteria</taxon>
        <taxon>Neisseriales</taxon>
        <taxon>Chitinibacteraceae</taxon>
        <taxon>Iodobacter</taxon>
    </lineage>
</organism>
<dbReference type="KEGG" id="ifl:C1H71_12340"/>
<dbReference type="EMBL" id="CP025781">
    <property type="protein sequence ID" value="QBC44242.1"/>
    <property type="molecule type" value="Genomic_DNA"/>
</dbReference>
<dbReference type="RefSeq" id="WP_130106780.1">
    <property type="nucleotide sequence ID" value="NZ_CP025781.1"/>
</dbReference>
<evidence type="ECO:0000313" key="2">
    <source>
        <dbReference type="Proteomes" id="UP000515917"/>
    </source>
</evidence>
<protein>
    <submittedName>
        <fullName evidence="1">Uncharacterized protein</fullName>
    </submittedName>
</protein>
<gene>
    <name evidence="1" type="ORF">C1H71_12340</name>
</gene>
<accession>A0A7G3GB17</accession>
<dbReference type="AlphaFoldDB" id="A0A7G3GB17"/>
<evidence type="ECO:0000313" key="1">
    <source>
        <dbReference type="EMBL" id="QBC44242.1"/>
    </source>
</evidence>
<name>A0A7G3GB17_9NEIS</name>
<sequence>MKLARFYRKQFLQLKAEQQRQALRQALRQELRSLAQPMNMLQEGLAMSQPQSGILGWLKLARLALRTEGWKKHLTIGMGLLQIARFIIKKRR</sequence>
<dbReference type="Proteomes" id="UP000515917">
    <property type="component" value="Chromosome"/>
</dbReference>
<proteinExistence type="predicted"/>
<reference evidence="1 2" key="1">
    <citation type="submission" date="2018-01" db="EMBL/GenBank/DDBJ databases">
        <title>Genome sequence of Iodobacter sp. strain PCH194 isolated from Indian Trans-Himalaya.</title>
        <authorList>
            <person name="Kumar V."/>
            <person name="Thakur V."/>
            <person name="Kumar S."/>
            <person name="Singh D."/>
        </authorList>
    </citation>
    <scope>NUCLEOTIDE SEQUENCE [LARGE SCALE GENOMIC DNA]</scope>
    <source>
        <strain evidence="1 2">PCH194</strain>
    </source>
</reference>
<keyword evidence="2" id="KW-1185">Reference proteome</keyword>